<dbReference type="EMBL" id="JAOQJL010000018">
    <property type="protein sequence ID" value="MCU6765742.1"/>
    <property type="molecule type" value="Genomic_DNA"/>
</dbReference>
<dbReference type="RefSeq" id="WP_158421689.1">
    <property type="nucleotide sequence ID" value="NZ_JAOQJL010000018.1"/>
</dbReference>
<comment type="caution">
    <text evidence="1">The sequence shown here is derived from an EMBL/GenBank/DDBJ whole genome shotgun (WGS) entry which is preliminary data.</text>
</comment>
<accession>A0ABT2TU17</accession>
<sequence>MGFFSRIFSRQAEAEPAAPIVKLPNDRILRYKITGKNPGTRRRNTRRVLCGSWEAISDVEARTGLLPPFTHELEMPEVTEAQLELMKKLGVPMLDGMYRADASALIQHALDEKPLFPDRGLPRPILQFLIDNKLLLSSWLTLSDLEDELVESFPGLRALIKNCK</sequence>
<gene>
    <name evidence="1" type="ORF">OCV61_10020</name>
</gene>
<protein>
    <submittedName>
        <fullName evidence="1">Uncharacterized protein</fullName>
    </submittedName>
</protein>
<proteinExistence type="predicted"/>
<dbReference type="Proteomes" id="UP001652409">
    <property type="component" value="Unassembled WGS sequence"/>
</dbReference>
<organism evidence="1 2">
    <name type="scientific">Blautia ammoniilytica</name>
    <dbReference type="NCBI Taxonomy" id="2981782"/>
    <lineage>
        <taxon>Bacteria</taxon>
        <taxon>Bacillati</taxon>
        <taxon>Bacillota</taxon>
        <taxon>Clostridia</taxon>
        <taxon>Lachnospirales</taxon>
        <taxon>Lachnospiraceae</taxon>
        <taxon>Blautia</taxon>
    </lineage>
</organism>
<keyword evidence="2" id="KW-1185">Reference proteome</keyword>
<reference evidence="1 2" key="1">
    <citation type="journal article" date="2021" name="ISME Commun">
        <title>Automated analysis of genomic sequences facilitates high-throughput and comprehensive description of bacteria.</title>
        <authorList>
            <person name="Hitch T.C.A."/>
        </authorList>
    </citation>
    <scope>NUCLEOTIDE SEQUENCE [LARGE SCALE GENOMIC DNA]</scope>
    <source>
        <strain evidence="1 2">Sanger_23</strain>
    </source>
</reference>
<evidence type="ECO:0000313" key="2">
    <source>
        <dbReference type="Proteomes" id="UP001652409"/>
    </source>
</evidence>
<name>A0ABT2TU17_9FIRM</name>
<evidence type="ECO:0000313" key="1">
    <source>
        <dbReference type="EMBL" id="MCU6765742.1"/>
    </source>
</evidence>